<proteinExistence type="predicted"/>
<dbReference type="STRING" id="758825.SAMN02982985_03442"/>
<feature type="transmembrane region" description="Helical" evidence="4">
    <location>
        <begin position="151"/>
        <end position="174"/>
    </location>
</feature>
<dbReference type="NCBIfam" id="TIGR00254">
    <property type="entry name" value="GGDEF"/>
    <property type="match status" value="1"/>
</dbReference>
<dbReference type="PROSITE" id="PS50885">
    <property type="entry name" value="HAMP"/>
    <property type="match status" value="1"/>
</dbReference>
<dbReference type="InterPro" id="IPR003660">
    <property type="entry name" value="HAMP_dom"/>
</dbReference>
<dbReference type="InterPro" id="IPR000160">
    <property type="entry name" value="GGDEF_dom"/>
</dbReference>
<dbReference type="InterPro" id="IPR052155">
    <property type="entry name" value="Biofilm_reg_signaling"/>
</dbReference>
<dbReference type="SUPFAM" id="SSF55073">
    <property type="entry name" value="Nucleotide cyclase"/>
    <property type="match status" value="1"/>
</dbReference>
<accession>A0A1I4PJ70</accession>
<dbReference type="Pfam" id="PF00563">
    <property type="entry name" value="EAL"/>
    <property type="match status" value="1"/>
</dbReference>
<dbReference type="Pfam" id="PF13185">
    <property type="entry name" value="GAF_2"/>
    <property type="match status" value="1"/>
</dbReference>
<evidence type="ECO:0000313" key="9">
    <source>
        <dbReference type="EMBL" id="SFM27555.1"/>
    </source>
</evidence>
<dbReference type="PANTHER" id="PTHR44757">
    <property type="entry name" value="DIGUANYLATE CYCLASE DGCP"/>
    <property type="match status" value="1"/>
</dbReference>
<dbReference type="SUPFAM" id="SSF141868">
    <property type="entry name" value="EAL domain-like"/>
    <property type="match status" value="1"/>
</dbReference>
<dbReference type="InterPro" id="IPR003018">
    <property type="entry name" value="GAF"/>
</dbReference>
<evidence type="ECO:0000313" key="10">
    <source>
        <dbReference type="Proteomes" id="UP000199470"/>
    </source>
</evidence>
<evidence type="ECO:0000259" key="7">
    <source>
        <dbReference type="PROSITE" id="PS50885"/>
    </source>
</evidence>
<dbReference type="InterPro" id="IPR043128">
    <property type="entry name" value="Rev_trsase/Diguanyl_cyclase"/>
</dbReference>
<dbReference type="FunFam" id="3.20.20.450:FF:000001">
    <property type="entry name" value="Cyclic di-GMP phosphodiesterase yahA"/>
    <property type="match status" value="1"/>
</dbReference>
<keyword evidence="3" id="KW-0597">Phosphoprotein</keyword>
<dbReference type="Proteomes" id="UP000199470">
    <property type="component" value="Unassembled WGS sequence"/>
</dbReference>
<dbReference type="Pfam" id="PF00072">
    <property type="entry name" value="Response_reg"/>
    <property type="match status" value="1"/>
</dbReference>
<dbReference type="Pfam" id="PF00990">
    <property type="entry name" value="GGDEF"/>
    <property type="match status" value="1"/>
</dbReference>
<name>A0A1I4PJ70_9BURK</name>
<evidence type="ECO:0000256" key="1">
    <source>
        <dbReference type="ARBA" id="ARBA00022679"/>
    </source>
</evidence>
<dbReference type="SMART" id="SM00052">
    <property type="entry name" value="EAL"/>
    <property type="match status" value="1"/>
</dbReference>
<feature type="domain" description="EAL" evidence="6">
    <location>
        <begin position="594"/>
        <end position="848"/>
    </location>
</feature>
<dbReference type="RefSeq" id="WP_093388919.1">
    <property type="nucleotide sequence ID" value="NZ_FOTW01000016.1"/>
</dbReference>
<dbReference type="InterPro" id="IPR029016">
    <property type="entry name" value="GAF-like_dom_sf"/>
</dbReference>
<organism evidence="9 10">
    <name type="scientific">Rugamonas rubra</name>
    <dbReference type="NCBI Taxonomy" id="758825"/>
    <lineage>
        <taxon>Bacteria</taxon>
        <taxon>Pseudomonadati</taxon>
        <taxon>Pseudomonadota</taxon>
        <taxon>Betaproteobacteria</taxon>
        <taxon>Burkholderiales</taxon>
        <taxon>Oxalobacteraceae</taxon>
        <taxon>Telluria group</taxon>
        <taxon>Rugamonas</taxon>
    </lineage>
</organism>
<dbReference type="PANTHER" id="PTHR44757:SF2">
    <property type="entry name" value="BIOFILM ARCHITECTURE MAINTENANCE PROTEIN MBAA"/>
    <property type="match status" value="1"/>
</dbReference>
<dbReference type="OrthoDB" id="9813903at2"/>
<dbReference type="Gene3D" id="3.30.70.270">
    <property type="match status" value="1"/>
</dbReference>
<dbReference type="GO" id="GO:0016301">
    <property type="term" value="F:kinase activity"/>
    <property type="evidence" value="ECO:0007669"/>
    <property type="project" value="UniProtKB-KW"/>
</dbReference>
<dbReference type="CDD" id="cd01949">
    <property type="entry name" value="GGDEF"/>
    <property type="match status" value="1"/>
</dbReference>
<feature type="domain" description="GGDEF" evidence="8">
    <location>
        <begin position="452"/>
        <end position="585"/>
    </location>
</feature>
<dbReference type="SMART" id="SM00065">
    <property type="entry name" value="GAF"/>
    <property type="match status" value="1"/>
</dbReference>
<dbReference type="AlphaFoldDB" id="A0A1I4PJ70"/>
<dbReference type="GO" id="GO:0000160">
    <property type="term" value="P:phosphorelay signal transduction system"/>
    <property type="evidence" value="ECO:0007669"/>
    <property type="project" value="InterPro"/>
</dbReference>
<feature type="transmembrane region" description="Helical" evidence="4">
    <location>
        <begin position="20"/>
        <end position="40"/>
    </location>
</feature>
<dbReference type="PROSITE" id="PS50887">
    <property type="entry name" value="GGDEF"/>
    <property type="match status" value="1"/>
</dbReference>
<reference evidence="9 10" key="1">
    <citation type="submission" date="2016-10" db="EMBL/GenBank/DDBJ databases">
        <authorList>
            <person name="de Groot N.N."/>
        </authorList>
    </citation>
    <scope>NUCLEOTIDE SEQUENCE [LARGE SCALE GENOMIC DNA]</scope>
    <source>
        <strain evidence="9 10">ATCC 43154</strain>
    </source>
</reference>
<keyword evidence="4" id="KW-0812">Transmembrane</keyword>
<feature type="domain" description="HAMP" evidence="7">
    <location>
        <begin position="175"/>
        <end position="227"/>
    </location>
</feature>
<dbReference type="InterPro" id="IPR001633">
    <property type="entry name" value="EAL_dom"/>
</dbReference>
<dbReference type="InterPro" id="IPR001789">
    <property type="entry name" value="Sig_transdc_resp-reg_receiver"/>
</dbReference>
<dbReference type="Gene3D" id="6.10.340.10">
    <property type="match status" value="1"/>
</dbReference>
<dbReference type="SUPFAM" id="SSF55781">
    <property type="entry name" value="GAF domain-like"/>
    <property type="match status" value="1"/>
</dbReference>
<dbReference type="PROSITE" id="PS50883">
    <property type="entry name" value="EAL"/>
    <property type="match status" value="1"/>
</dbReference>
<dbReference type="Gene3D" id="3.30.450.40">
    <property type="match status" value="1"/>
</dbReference>
<evidence type="ECO:0000259" key="6">
    <source>
        <dbReference type="PROSITE" id="PS50883"/>
    </source>
</evidence>
<dbReference type="CDD" id="cd01948">
    <property type="entry name" value="EAL"/>
    <property type="match status" value="1"/>
</dbReference>
<sequence>MAALAKFQQKFQQLSLRTRLLVGMAALVAPVLLAILAVTASQQYLSSALQGFVERDNRIVELSLRASAALLQGAVDGPARLAALRDVRENMRLAAAVAAEPLRSEAQDIGLLSYQAGAYAQLAQRIAALSEHATEAGLAGERRLGWLRHQATLLALLAPLVALGIGLMLAFAVVRGIDRTLRECVAFARDVADGKLPKRLQVNSASEFEQLVNTLNDLAVDARHNEDVRHQQAASLLVLERVVALRGACNAALAGAVDEMAMLQAFCEALVEAGHYRLAWIGYARRDAEQHIEPVAHGGSDRDYVDQLKLSWGEDVRRRAAAGTAIVQRRILATSDVAHDPLFAAWRGGALPRGLLSCVAMPLCCGDEVIGALNLYDGAVGRFDAAELALLGELLRNLEHGIARVREAAERQRIEALLDHRVSFDTLTGLANRVTLEGRLAQAAEQARAGGKQLAALFVDLDRFRDVNDNFGHKVGDQMLAEVARLLESLAGEGATVARPANDEFVILLPDVESGAAAGALATTILARLGQPLPGGPPNVRPLASIGISLFPDDGADPTALLRTADLAMQDAKGLGGNTFRFFAPAMNARMAARFSMEADLRQALERQELLMHYQPQVSLANGNITGAEALMRWRHPTRGMVAPTEFIRLAEETGLVLPLGAWAIDKVCAQLRAWREQGLAVPPVAVNLSARQFHQKDLLQVVRAALSGNGLAPGALKLEVTESAVMHDVEAAVAILAELKLLGVGISLDDFGTGYSSLSYLKRFPIDQLKIDRSFVRDVTTVPDDAAICNAVIGLAHNMHINVIAEGVETEGQMNYLRRQHCDEMQGFLFSKAVAPAAFAEMLAAHKKLALPSDSAERTMLILDDEVNIVKALSRTLRPDGYRILTANNAADALALLALHRVQVVLSDQRMPEMSGTEFLSRVKALYPETIRIILSGYTDLESVIDAINRGAVYRFFTKPWNDELLRNCIGEAFQQHRLMYQHEVAEQT</sequence>
<gene>
    <name evidence="9" type="ORF">SAMN02982985_03442</name>
</gene>
<evidence type="ECO:0000256" key="3">
    <source>
        <dbReference type="PROSITE-ProRule" id="PRU00169"/>
    </source>
</evidence>
<keyword evidence="10" id="KW-1185">Reference proteome</keyword>
<dbReference type="SMART" id="SM00267">
    <property type="entry name" value="GGDEF"/>
    <property type="match status" value="1"/>
</dbReference>
<dbReference type="Gene3D" id="3.20.20.450">
    <property type="entry name" value="EAL domain"/>
    <property type="match status" value="1"/>
</dbReference>
<keyword evidence="1" id="KW-0808">Transferase</keyword>
<keyword evidence="2" id="KW-0418">Kinase</keyword>
<dbReference type="PROSITE" id="PS50110">
    <property type="entry name" value="RESPONSE_REGULATORY"/>
    <property type="match status" value="1"/>
</dbReference>
<evidence type="ECO:0000256" key="4">
    <source>
        <dbReference type="SAM" id="Phobius"/>
    </source>
</evidence>
<evidence type="ECO:0000259" key="8">
    <source>
        <dbReference type="PROSITE" id="PS50887"/>
    </source>
</evidence>
<dbReference type="SUPFAM" id="SSF52172">
    <property type="entry name" value="CheY-like"/>
    <property type="match status" value="1"/>
</dbReference>
<feature type="domain" description="Response regulatory" evidence="5">
    <location>
        <begin position="860"/>
        <end position="975"/>
    </location>
</feature>
<dbReference type="SMART" id="SM00448">
    <property type="entry name" value="REC"/>
    <property type="match status" value="1"/>
</dbReference>
<keyword evidence="4" id="KW-1133">Transmembrane helix</keyword>
<dbReference type="EMBL" id="FOTW01000016">
    <property type="protein sequence ID" value="SFM27555.1"/>
    <property type="molecule type" value="Genomic_DNA"/>
</dbReference>
<dbReference type="Gene3D" id="3.40.50.2300">
    <property type="match status" value="1"/>
</dbReference>
<dbReference type="GO" id="GO:0016020">
    <property type="term" value="C:membrane"/>
    <property type="evidence" value="ECO:0007669"/>
    <property type="project" value="InterPro"/>
</dbReference>
<protein>
    <submittedName>
        <fullName evidence="9">Diguanylate cyclase (GGDEF) domain-containing protein</fullName>
    </submittedName>
</protein>
<keyword evidence="4" id="KW-0472">Membrane</keyword>
<feature type="modified residue" description="4-aspartylphosphate" evidence="3">
    <location>
        <position position="909"/>
    </location>
</feature>
<dbReference type="InterPro" id="IPR011006">
    <property type="entry name" value="CheY-like_superfamily"/>
</dbReference>
<dbReference type="InterPro" id="IPR029787">
    <property type="entry name" value="Nucleotide_cyclase"/>
</dbReference>
<dbReference type="InterPro" id="IPR035919">
    <property type="entry name" value="EAL_sf"/>
</dbReference>
<evidence type="ECO:0000256" key="2">
    <source>
        <dbReference type="ARBA" id="ARBA00022777"/>
    </source>
</evidence>
<evidence type="ECO:0000259" key="5">
    <source>
        <dbReference type="PROSITE" id="PS50110"/>
    </source>
</evidence>
<dbReference type="CDD" id="cd17569">
    <property type="entry name" value="REC_HupR-like"/>
    <property type="match status" value="1"/>
</dbReference>